<evidence type="ECO:0008006" key="3">
    <source>
        <dbReference type="Google" id="ProtNLM"/>
    </source>
</evidence>
<dbReference type="InterPro" id="IPR035069">
    <property type="entry name" value="TTHA1013/TTHA0281-like"/>
</dbReference>
<accession>A0A1E3KZS9</accession>
<dbReference type="InterPro" id="IPR008651">
    <property type="entry name" value="Uncharacterised_HicB"/>
</dbReference>
<reference evidence="1 2" key="1">
    <citation type="submission" date="2016-08" db="EMBL/GenBank/DDBJ databases">
        <title>Genome sequencing of Paenibacillus sp. TI45-13ar, isolated from Korean traditional nuruk.</title>
        <authorList>
            <person name="Kim S.-J."/>
        </authorList>
    </citation>
    <scope>NUCLEOTIDE SEQUENCE [LARGE SCALE GENOMIC DNA]</scope>
    <source>
        <strain evidence="1 2">TI45-13ar</strain>
    </source>
</reference>
<dbReference type="SUPFAM" id="SSF47598">
    <property type="entry name" value="Ribbon-helix-helix"/>
    <property type="match status" value="1"/>
</dbReference>
<dbReference type="SUPFAM" id="SSF143100">
    <property type="entry name" value="TTHA1013/TTHA0281-like"/>
    <property type="match status" value="1"/>
</dbReference>
<dbReference type="EMBL" id="MDER01000070">
    <property type="protein sequence ID" value="ODP27049.1"/>
    <property type="molecule type" value="Genomic_DNA"/>
</dbReference>
<evidence type="ECO:0000313" key="1">
    <source>
        <dbReference type="EMBL" id="ODP27049.1"/>
    </source>
</evidence>
<organism evidence="1 2">
    <name type="scientific">Paenibacillus nuruki</name>
    <dbReference type="NCBI Taxonomy" id="1886670"/>
    <lineage>
        <taxon>Bacteria</taxon>
        <taxon>Bacillati</taxon>
        <taxon>Bacillota</taxon>
        <taxon>Bacilli</taxon>
        <taxon>Bacillales</taxon>
        <taxon>Paenibacillaceae</taxon>
        <taxon>Paenibacillus</taxon>
    </lineage>
</organism>
<gene>
    <name evidence="1" type="ORF">PTI45_03778</name>
</gene>
<comment type="caution">
    <text evidence="1">The sequence shown here is derived from an EMBL/GenBank/DDBJ whole genome shotgun (WGS) entry which is preliminary data.</text>
</comment>
<name>A0A1E3KZS9_9BACL</name>
<dbReference type="Gene3D" id="3.30.160.250">
    <property type="match status" value="1"/>
</dbReference>
<dbReference type="Pfam" id="PF05534">
    <property type="entry name" value="HicB"/>
    <property type="match status" value="1"/>
</dbReference>
<dbReference type="RefSeq" id="WP_069329112.1">
    <property type="nucleotide sequence ID" value="NZ_MDER01000070.1"/>
</dbReference>
<dbReference type="Proteomes" id="UP000094578">
    <property type="component" value="Unassembled WGS sequence"/>
</dbReference>
<dbReference type="GO" id="GO:0006355">
    <property type="term" value="P:regulation of DNA-templated transcription"/>
    <property type="evidence" value="ECO:0007669"/>
    <property type="project" value="InterPro"/>
</dbReference>
<dbReference type="InterPro" id="IPR010985">
    <property type="entry name" value="Ribbon_hlx_hlx"/>
</dbReference>
<proteinExistence type="predicted"/>
<dbReference type="InterPro" id="IPR013321">
    <property type="entry name" value="Arc_rbn_hlx_hlx"/>
</dbReference>
<dbReference type="AlphaFoldDB" id="A0A1E3KZS9"/>
<keyword evidence="2" id="KW-1185">Reference proteome</keyword>
<dbReference type="STRING" id="1886670.PTI45_03778"/>
<dbReference type="Gene3D" id="1.10.1220.10">
    <property type="entry name" value="Met repressor-like"/>
    <property type="match status" value="1"/>
</dbReference>
<evidence type="ECO:0000313" key="2">
    <source>
        <dbReference type="Proteomes" id="UP000094578"/>
    </source>
</evidence>
<protein>
    <recommendedName>
        <fullName evidence="3">HicB-like antitoxin of toxin-antitoxin system domain-containing protein</fullName>
    </recommendedName>
</protein>
<sequence length="130" mass="14503">MSKDIEYYMNLPYTIEITKRNDGDGIYYFARVEELSGCHTDAPTIAEVIAELEEIQRDYLEIKLESGAEIIEPNEDLPSGQIPLRMPKTMHKQLLNAAKKEGVSANQFAVVHLAQALGIPGNTVGEKLKL</sequence>